<dbReference type="SUPFAM" id="SSF52518">
    <property type="entry name" value="Thiamin diphosphate-binding fold (THDP-binding)"/>
    <property type="match status" value="2"/>
</dbReference>
<dbReference type="CDD" id="cd07035">
    <property type="entry name" value="TPP_PYR_POX_like"/>
    <property type="match status" value="1"/>
</dbReference>
<dbReference type="GO" id="GO:0050660">
    <property type="term" value="F:flavin adenine dinucleotide binding"/>
    <property type="evidence" value="ECO:0007669"/>
    <property type="project" value="TreeGrafter"/>
</dbReference>
<name>A0A4Q7NI89_9BURK</name>
<gene>
    <name evidence="5" type="ORF">EV675_0636</name>
</gene>
<reference evidence="5 6" key="1">
    <citation type="submission" date="2019-02" db="EMBL/GenBank/DDBJ databases">
        <title>Genomic Encyclopedia of Type Strains, Phase IV (KMG-IV): sequencing the most valuable type-strain genomes for metagenomic binning, comparative biology and taxonomic classification.</title>
        <authorList>
            <person name="Goeker M."/>
        </authorList>
    </citation>
    <scope>NUCLEOTIDE SEQUENCE [LARGE SCALE GENOMIC DNA]</scope>
    <source>
        <strain evidence="5 6">K24</strain>
    </source>
</reference>
<dbReference type="OrthoDB" id="2254214at2"/>
<keyword evidence="2" id="KW-0786">Thiamine pyrophosphate</keyword>
<dbReference type="Gene3D" id="3.40.50.1220">
    <property type="entry name" value="TPP-binding domain"/>
    <property type="match status" value="1"/>
</dbReference>
<dbReference type="GO" id="GO:0030976">
    <property type="term" value="F:thiamine pyrophosphate binding"/>
    <property type="evidence" value="ECO:0007669"/>
    <property type="project" value="InterPro"/>
</dbReference>
<evidence type="ECO:0000259" key="4">
    <source>
        <dbReference type="Pfam" id="PF02776"/>
    </source>
</evidence>
<evidence type="ECO:0000313" key="6">
    <source>
        <dbReference type="Proteomes" id="UP000292445"/>
    </source>
</evidence>
<organism evidence="5 6">
    <name type="scientific">Pigmentiphaga kullae</name>
    <dbReference type="NCBI Taxonomy" id="151784"/>
    <lineage>
        <taxon>Bacteria</taxon>
        <taxon>Pseudomonadati</taxon>
        <taxon>Pseudomonadota</taxon>
        <taxon>Betaproteobacteria</taxon>
        <taxon>Burkholderiales</taxon>
        <taxon>Alcaligenaceae</taxon>
        <taxon>Pigmentiphaga</taxon>
    </lineage>
</organism>
<dbReference type="InterPro" id="IPR029061">
    <property type="entry name" value="THDP-binding"/>
</dbReference>
<feature type="domain" description="Thiamine pyrophosphate enzyme N-terminal TPP-binding" evidence="4">
    <location>
        <begin position="8"/>
        <end position="112"/>
    </location>
</feature>
<dbReference type="RefSeq" id="WP_130355966.1">
    <property type="nucleotide sequence ID" value="NZ_SGXC01000001.1"/>
</dbReference>
<dbReference type="InterPro" id="IPR029035">
    <property type="entry name" value="DHS-like_NAD/FAD-binding_dom"/>
</dbReference>
<comment type="similarity">
    <text evidence="1">Belongs to the TPP enzyme family.</text>
</comment>
<proteinExistence type="inferred from homology"/>
<dbReference type="Proteomes" id="UP000292445">
    <property type="component" value="Unassembled WGS sequence"/>
</dbReference>
<evidence type="ECO:0000259" key="3">
    <source>
        <dbReference type="Pfam" id="PF02775"/>
    </source>
</evidence>
<dbReference type="AlphaFoldDB" id="A0A4Q7NI89"/>
<dbReference type="Pfam" id="PF02775">
    <property type="entry name" value="TPP_enzyme_C"/>
    <property type="match status" value="1"/>
</dbReference>
<dbReference type="PANTHER" id="PTHR18968">
    <property type="entry name" value="THIAMINE PYROPHOSPHATE ENZYMES"/>
    <property type="match status" value="1"/>
</dbReference>
<dbReference type="PANTHER" id="PTHR18968:SF86">
    <property type="entry name" value="ACETOLACTATE SYNTHASE LARGE SUBUNIT ILVX-RELATED"/>
    <property type="match status" value="1"/>
</dbReference>
<dbReference type="GO" id="GO:0003984">
    <property type="term" value="F:acetolactate synthase activity"/>
    <property type="evidence" value="ECO:0007669"/>
    <property type="project" value="TreeGrafter"/>
</dbReference>
<dbReference type="InterPro" id="IPR011766">
    <property type="entry name" value="TPP_enzyme_TPP-bd"/>
</dbReference>
<dbReference type="InterPro" id="IPR045229">
    <property type="entry name" value="TPP_enz"/>
</dbReference>
<evidence type="ECO:0000313" key="5">
    <source>
        <dbReference type="EMBL" id="RZS84619.1"/>
    </source>
</evidence>
<dbReference type="Gene3D" id="3.40.50.970">
    <property type="match status" value="2"/>
</dbReference>
<evidence type="ECO:0000256" key="1">
    <source>
        <dbReference type="ARBA" id="ARBA00007812"/>
    </source>
</evidence>
<keyword evidence="6" id="KW-1185">Reference proteome</keyword>
<sequence>MTHHSALSGADVLCDTLLDHGIDTCFANPGTSEMHFVAALDRKPAMRCVLGLFEGVVTGAADGYARMADKPAATLLHLGPGLANGLANLHNARRAGSPVVNIVGDHARHHLPYDAPLTSDIETLARPMSAWVRTIPDPSHIQSDTATAVAVARGKPGRIATLILPADVAWSDSAGGGHAAAPLDTPGLPSPETMRKVVERLRNGRRTVLMLGGGALRAAPLATASRVAQGCGARLLAPQSNGRMERGAGRVAVNRVPFSVDSALRSLADAEQLILVGARPPVAFFAYPGKPGSLLPAGCEVVELAAEGEDPVATLDWLADELGSSAAPLPLLEAPGAGPLPSGGLTPASLITALGRLMPEHAVLCDESVSSGRDLFEQTRGAAPHDYLQITGGAIGSGLPMATGAAIACPDRRIVCLQADGSGMYTLQALWTQARERLDVVTIILSNRRYAILHAELKNVGAGAAGENARRMLDLDDPALDWVAMARGMGVEGVAVHTVESFAGALRSALARSGPFLIEARLQT</sequence>
<dbReference type="CDD" id="cd02002">
    <property type="entry name" value="TPP_BFDC"/>
    <property type="match status" value="1"/>
</dbReference>
<dbReference type="Pfam" id="PF02776">
    <property type="entry name" value="TPP_enzyme_N"/>
    <property type="match status" value="1"/>
</dbReference>
<comment type="caution">
    <text evidence="5">The sequence shown here is derived from an EMBL/GenBank/DDBJ whole genome shotgun (WGS) entry which is preliminary data.</text>
</comment>
<dbReference type="EMBL" id="SGXC01000001">
    <property type="protein sequence ID" value="RZS84619.1"/>
    <property type="molecule type" value="Genomic_DNA"/>
</dbReference>
<dbReference type="SUPFAM" id="SSF52467">
    <property type="entry name" value="DHS-like NAD/FAD-binding domain"/>
    <property type="match status" value="1"/>
</dbReference>
<dbReference type="GO" id="GO:0044281">
    <property type="term" value="P:small molecule metabolic process"/>
    <property type="evidence" value="ECO:0007669"/>
    <property type="project" value="UniProtKB-ARBA"/>
</dbReference>
<evidence type="ECO:0000256" key="2">
    <source>
        <dbReference type="ARBA" id="ARBA00023052"/>
    </source>
</evidence>
<dbReference type="NCBIfam" id="NF005760">
    <property type="entry name" value="PRK07586.1"/>
    <property type="match status" value="1"/>
</dbReference>
<feature type="domain" description="Thiamine pyrophosphate enzyme TPP-binding" evidence="3">
    <location>
        <begin position="390"/>
        <end position="519"/>
    </location>
</feature>
<accession>A0A4Q7NI89</accession>
<dbReference type="InterPro" id="IPR012001">
    <property type="entry name" value="Thiamin_PyroP_enz_TPP-bd_dom"/>
</dbReference>
<protein>
    <submittedName>
        <fullName evidence="5">Acetolactate synthase-1/2/3 large subunit</fullName>
    </submittedName>
</protein>